<dbReference type="InterPro" id="IPR015917">
    <property type="entry name" value="Pept_C14A"/>
</dbReference>
<dbReference type="PROSITE" id="PS50208">
    <property type="entry name" value="CASPASE_P20"/>
    <property type="match status" value="1"/>
</dbReference>
<accession>W0SIH4</accession>
<dbReference type="InterPro" id="IPR011600">
    <property type="entry name" value="Pept_C14_caspase"/>
</dbReference>
<sequence length="785" mass="84419">MLSVFRRLTILVLFAFSTTLAPAAEPQRNLEVAPTTSGKRIALVIGNAAYPGVGALRNPANDAGDIAARLKRLGFDVILRTDARQKDMLRALTEFGNKVQPGTEALFFYAGHGMQVRGKNYLIPIDAEIHNESAVSSEAVDVDQLLDKLAPARLSLVILDACRNNPFERSFRGGGQGLAQINAPSGTLIAYATAPGRVAADGEGRNGLYTSELLAAMDVPGIKIEDVFKRVRANVVRKSNEAQTPWESSSLTGDFYFREGDKAAGDAIGGIAPSGRLDPAAIELEFWRSVERGGSLADFREYLKQYPRGKFAGLARTRVDSFKTTPGKPGTEKPSPAVSNSLALAARFDAAMDAWGKGDMKMAVTDFRYVADRGFGPAQNNLGFLYLKGEGVPQDYTEAAKWFRKAAEQGLAGAQANLGAMYAAGAGVAKDAWEAAKWLRAAADQGDAKGQHYLARLYDKGEGVAKDQNEAAKWYRRAADQGNAEAQNDLGFMYAKGVGVPQSDAEALAWFRKAAELGNPVAQVNLGKAYEGGWGVAANPVEALAWYRKSASQDNAEGIYRLGRMHDSGTGVPQDPAEAVRLFRQAAEKGYAGAQMGLGFMLTRGRGVAKDPVEGTNWFRKAAEQGDSEGQFGLAEMLDGKLGIPENRTEAARWYAKAAEQGNTEAQTRLAKRLMTGSGVAVNLAEGLRWARAAADKGHAEAQMIVGIIYAQGMGVATNYAEAANWFRLGANQGHMGSQELLGQIYSIGGNGLERNMAEAAKWMRMAASQGSTVAREWQQRWGYR</sequence>
<dbReference type="RefSeq" id="WP_052473686.1">
    <property type="nucleotide sequence ID" value="NZ_AP012547.1"/>
</dbReference>
<dbReference type="Pfam" id="PF08238">
    <property type="entry name" value="Sel1"/>
    <property type="match status" value="11"/>
</dbReference>
<dbReference type="SMART" id="SM00671">
    <property type="entry name" value="SEL1"/>
    <property type="match status" value="11"/>
</dbReference>
<dbReference type="AlphaFoldDB" id="W0SIH4"/>
<evidence type="ECO:0000256" key="1">
    <source>
        <dbReference type="ARBA" id="ARBA00010134"/>
    </source>
</evidence>
<feature type="chain" id="PRO_5004795868" evidence="2">
    <location>
        <begin position="24"/>
        <end position="785"/>
    </location>
</feature>
<evidence type="ECO:0000313" key="5">
    <source>
        <dbReference type="Proteomes" id="UP000031637"/>
    </source>
</evidence>
<dbReference type="GO" id="GO:0006508">
    <property type="term" value="P:proteolysis"/>
    <property type="evidence" value="ECO:0007669"/>
    <property type="project" value="InterPro"/>
</dbReference>
<dbReference type="Gene3D" id="3.40.50.1460">
    <property type="match status" value="1"/>
</dbReference>
<dbReference type="Gene3D" id="1.25.40.10">
    <property type="entry name" value="Tetratricopeptide repeat domain"/>
    <property type="match status" value="2"/>
</dbReference>
<dbReference type="PANTHER" id="PTHR11102">
    <property type="entry name" value="SEL-1-LIKE PROTEIN"/>
    <property type="match status" value="1"/>
</dbReference>
<dbReference type="Proteomes" id="UP000031637">
    <property type="component" value="Chromosome"/>
</dbReference>
<protein>
    <submittedName>
        <fullName evidence="4">Peptidase C14 caspase catalytic subunit p20</fullName>
    </submittedName>
</protein>
<comment type="similarity">
    <text evidence="1">Belongs to the peptidase C14A family.</text>
</comment>
<dbReference type="SUPFAM" id="SSF81901">
    <property type="entry name" value="HCP-like"/>
    <property type="match status" value="3"/>
</dbReference>
<evidence type="ECO:0000259" key="3">
    <source>
        <dbReference type="PROSITE" id="PS50208"/>
    </source>
</evidence>
<dbReference type="SMART" id="SM00115">
    <property type="entry name" value="CASc"/>
    <property type="match status" value="1"/>
</dbReference>
<dbReference type="InterPro" id="IPR029030">
    <property type="entry name" value="Caspase-like_dom_sf"/>
</dbReference>
<dbReference type="STRING" id="1223802.SUTH_02976"/>
<dbReference type="InterPro" id="IPR050767">
    <property type="entry name" value="Sel1_AlgK"/>
</dbReference>
<evidence type="ECO:0000256" key="2">
    <source>
        <dbReference type="SAM" id="SignalP"/>
    </source>
</evidence>
<dbReference type="InterPro" id="IPR006597">
    <property type="entry name" value="Sel1-like"/>
</dbReference>
<keyword evidence="2" id="KW-0732">Signal</keyword>
<keyword evidence="5" id="KW-1185">Reference proteome</keyword>
<dbReference type="SUPFAM" id="SSF52129">
    <property type="entry name" value="Caspase-like"/>
    <property type="match status" value="1"/>
</dbReference>
<reference evidence="4 5" key="1">
    <citation type="journal article" date="2014" name="Syst. Appl. Microbiol.">
        <title>Complete genomes of freshwater sulfur oxidizers Sulfuricella denitrificans skB26 and Sulfuritalea hydrogenivorans sk43H: genetic insights into the sulfur oxidation pathway of betaproteobacteria.</title>
        <authorList>
            <person name="Watanabe T."/>
            <person name="Kojima H."/>
            <person name="Fukui M."/>
        </authorList>
    </citation>
    <scope>NUCLEOTIDE SEQUENCE [LARGE SCALE GENOMIC DNA]</scope>
    <source>
        <strain evidence="4">DSM22779</strain>
    </source>
</reference>
<feature type="domain" description="Caspase family p20" evidence="3">
    <location>
        <begin position="38"/>
        <end position="166"/>
    </location>
</feature>
<name>W0SIH4_9PROT</name>
<dbReference type="InterPro" id="IPR001309">
    <property type="entry name" value="Pept_C14_p20"/>
</dbReference>
<dbReference type="HOGENOM" id="CLU_019827_0_0_4"/>
<dbReference type="EMBL" id="AP012547">
    <property type="protein sequence ID" value="BAO30755.1"/>
    <property type="molecule type" value="Genomic_DNA"/>
</dbReference>
<dbReference type="KEGG" id="shd:SUTH_02976"/>
<evidence type="ECO:0000313" key="4">
    <source>
        <dbReference type="EMBL" id="BAO30755.1"/>
    </source>
</evidence>
<organism evidence="4 5">
    <name type="scientific">Sulfuritalea hydrogenivorans sk43H</name>
    <dbReference type="NCBI Taxonomy" id="1223802"/>
    <lineage>
        <taxon>Bacteria</taxon>
        <taxon>Pseudomonadati</taxon>
        <taxon>Pseudomonadota</taxon>
        <taxon>Betaproteobacteria</taxon>
        <taxon>Nitrosomonadales</taxon>
        <taxon>Sterolibacteriaceae</taxon>
        <taxon>Sulfuritalea</taxon>
    </lineage>
</organism>
<dbReference type="GO" id="GO:0004197">
    <property type="term" value="F:cysteine-type endopeptidase activity"/>
    <property type="evidence" value="ECO:0007669"/>
    <property type="project" value="InterPro"/>
</dbReference>
<feature type="signal peptide" evidence="2">
    <location>
        <begin position="1"/>
        <end position="23"/>
    </location>
</feature>
<dbReference type="Pfam" id="PF00656">
    <property type="entry name" value="Peptidase_C14"/>
    <property type="match status" value="1"/>
</dbReference>
<gene>
    <name evidence="4" type="ORF">SUTH_02976</name>
</gene>
<proteinExistence type="inferred from homology"/>
<dbReference type="InterPro" id="IPR011990">
    <property type="entry name" value="TPR-like_helical_dom_sf"/>
</dbReference>
<dbReference type="PANTHER" id="PTHR11102:SF160">
    <property type="entry name" value="ERAD-ASSOCIATED E3 UBIQUITIN-PROTEIN LIGASE COMPONENT HRD3"/>
    <property type="match status" value="1"/>
</dbReference>